<dbReference type="PANTHER" id="PTHR47076:SF1">
    <property type="entry name" value="NHL DOMAIN PROTEIN"/>
    <property type="match status" value="1"/>
</dbReference>
<reference evidence="1 2" key="1">
    <citation type="journal article" date="2012" name="Nature">
        <title>Repeated polyploidization of Gossypium genomes and the evolution of spinnable cotton fibres.</title>
        <authorList>
            <person name="Paterson A.H."/>
            <person name="Wendel J.F."/>
            <person name="Gundlach H."/>
            <person name="Guo H."/>
            <person name="Jenkins J."/>
            <person name="Jin D."/>
            <person name="Llewellyn D."/>
            <person name="Showmaker K.C."/>
            <person name="Shu S."/>
            <person name="Udall J."/>
            <person name="Yoo M.J."/>
            <person name="Byers R."/>
            <person name="Chen W."/>
            <person name="Doron-Faigenboim A."/>
            <person name="Duke M.V."/>
            <person name="Gong L."/>
            <person name="Grimwood J."/>
            <person name="Grover C."/>
            <person name="Grupp K."/>
            <person name="Hu G."/>
            <person name="Lee T.H."/>
            <person name="Li J."/>
            <person name="Lin L."/>
            <person name="Liu T."/>
            <person name="Marler B.S."/>
            <person name="Page J.T."/>
            <person name="Roberts A.W."/>
            <person name="Romanel E."/>
            <person name="Sanders W.S."/>
            <person name="Szadkowski E."/>
            <person name="Tan X."/>
            <person name="Tang H."/>
            <person name="Xu C."/>
            <person name="Wang J."/>
            <person name="Wang Z."/>
            <person name="Zhang D."/>
            <person name="Zhang L."/>
            <person name="Ashrafi H."/>
            <person name="Bedon F."/>
            <person name="Bowers J.E."/>
            <person name="Brubaker C.L."/>
            <person name="Chee P.W."/>
            <person name="Das S."/>
            <person name="Gingle A.R."/>
            <person name="Haigler C.H."/>
            <person name="Harker D."/>
            <person name="Hoffmann L.V."/>
            <person name="Hovav R."/>
            <person name="Jones D.C."/>
            <person name="Lemke C."/>
            <person name="Mansoor S."/>
            <person name="ur Rahman M."/>
            <person name="Rainville L.N."/>
            <person name="Rambani A."/>
            <person name="Reddy U.K."/>
            <person name="Rong J.K."/>
            <person name="Saranga Y."/>
            <person name="Scheffler B.E."/>
            <person name="Scheffler J.A."/>
            <person name="Stelly D.M."/>
            <person name="Triplett B.A."/>
            <person name="Van Deynze A."/>
            <person name="Vaslin M.F."/>
            <person name="Waghmare V.N."/>
            <person name="Walford S.A."/>
            <person name="Wright R.J."/>
            <person name="Zaki E.A."/>
            <person name="Zhang T."/>
            <person name="Dennis E.S."/>
            <person name="Mayer K.F."/>
            <person name="Peterson D.G."/>
            <person name="Rokhsar D.S."/>
            <person name="Wang X."/>
            <person name="Schmutz J."/>
        </authorList>
    </citation>
    <scope>NUCLEOTIDE SEQUENCE [LARGE SCALE GENOMIC DNA]</scope>
</reference>
<dbReference type="Proteomes" id="UP000032304">
    <property type="component" value="Chromosome 7"/>
</dbReference>
<sequence>MLSRESERKSFFSLPSRTLNRNFLTVSSLLHKMPPQNKAEEAAVCSDDNIQVAKFANGGCCFWMPCNSAVGPIWWQHLAVYNNDIDSESSMPSSDNEAWWTRGWRRFREWSELVAGPKWKTFVRRFKNNRTGNGGGKFHYDPLSYALNFDEGPGGNGNYDDDYFKRNFSYRPKKKKTITFTSTRKRSVVCSEAVNIKNYIILMVFVEYYFY</sequence>
<keyword evidence="2" id="KW-1185">Reference proteome</keyword>
<accession>A0A0D2S8X0</accession>
<evidence type="ECO:0000313" key="1">
    <source>
        <dbReference type="EMBL" id="KJB40779.1"/>
    </source>
</evidence>
<organism evidence="1 2">
    <name type="scientific">Gossypium raimondii</name>
    <name type="common">Peruvian cotton</name>
    <name type="synonym">Gossypium klotzschianum subsp. raimondii</name>
    <dbReference type="NCBI Taxonomy" id="29730"/>
    <lineage>
        <taxon>Eukaryota</taxon>
        <taxon>Viridiplantae</taxon>
        <taxon>Streptophyta</taxon>
        <taxon>Embryophyta</taxon>
        <taxon>Tracheophyta</taxon>
        <taxon>Spermatophyta</taxon>
        <taxon>Magnoliopsida</taxon>
        <taxon>eudicotyledons</taxon>
        <taxon>Gunneridae</taxon>
        <taxon>Pentapetalae</taxon>
        <taxon>rosids</taxon>
        <taxon>malvids</taxon>
        <taxon>Malvales</taxon>
        <taxon>Malvaceae</taxon>
        <taxon>Malvoideae</taxon>
        <taxon>Gossypium</taxon>
    </lineage>
</organism>
<dbReference type="Gramene" id="KJB40779">
    <property type="protein sequence ID" value="KJB40779"/>
    <property type="gene ID" value="B456_007G076900"/>
</dbReference>
<evidence type="ECO:0000313" key="2">
    <source>
        <dbReference type="Proteomes" id="UP000032304"/>
    </source>
</evidence>
<dbReference type="AlphaFoldDB" id="A0A0D2S8X0"/>
<dbReference type="EMBL" id="CM001746">
    <property type="protein sequence ID" value="KJB40779.1"/>
    <property type="molecule type" value="Genomic_DNA"/>
</dbReference>
<gene>
    <name evidence="1" type="ORF">B456_007G076900</name>
</gene>
<protein>
    <submittedName>
        <fullName evidence="1">Uncharacterized protein</fullName>
    </submittedName>
</protein>
<proteinExistence type="predicted"/>
<dbReference type="PANTHER" id="PTHR47076">
    <property type="entry name" value="NHL DOMAIN PROTEIN"/>
    <property type="match status" value="1"/>
</dbReference>
<name>A0A0D2S8X0_GOSRA</name>
<dbReference type="STRING" id="29730.A0A0D2S8X0"/>